<dbReference type="Proteomes" id="UP001153555">
    <property type="component" value="Unassembled WGS sequence"/>
</dbReference>
<protein>
    <submittedName>
        <fullName evidence="2">ELM2 domain-containing protein</fullName>
    </submittedName>
</protein>
<dbReference type="AlphaFoldDB" id="A0A9N7NET0"/>
<dbReference type="OrthoDB" id="1908944at2759"/>
<accession>A0A9N7NET0</accession>
<gene>
    <name evidence="2" type="ORF">SHERM_28331</name>
</gene>
<comment type="caution">
    <text evidence="2">The sequence shown here is derived from an EMBL/GenBank/DDBJ whole genome shotgun (WGS) entry which is preliminary data.</text>
</comment>
<evidence type="ECO:0000256" key="1">
    <source>
        <dbReference type="SAM" id="MobiDB-lite"/>
    </source>
</evidence>
<organism evidence="2 3">
    <name type="scientific">Striga hermonthica</name>
    <name type="common">Purple witchweed</name>
    <name type="synonym">Buchnera hermonthica</name>
    <dbReference type="NCBI Taxonomy" id="68872"/>
    <lineage>
        <taxon>Eukaryota</taxon>
        <taxon>Viridiplantae</taxon>
        <taxon>Streptophyta</taxon>
        <taxon>Embryophyta</taxon>
        <taxon>Tracheophyta</taxon>
        <taxon>Spermatophyta</taxon>
        <taxon>Magnoliopsida</taxon>
        <taxon>eudicotyledons</taxon>
        <taxon>Gunneridae</taxon>
        <taxon>Pentapetalae</taxon>
        <taxon>asterids</taxon>
        <taxon>lamiids</taxon>
        <taxon>Lamiales</taxon>
        <taxon>Orobanchaceae</taxon>
        <taxon>Buchnereae</taxon>
        <taxon>Striga</taxon>
    </lineage>
</organism>
<dbReference type="PANTHER" id="PTHR46872">
    <property type="entry name" value="DNA BINDING PROTEIN"/>
    <property type="match status" value="1"/>
</dbReference>
<name>A0A9N7NET0_STRHE</name>
<dbReference type="EMBL" id="CACSLK010027837">
    <property type="protein sequence ID" value="CAA0833057.1"/>
    <property type="molecule type" value="Genomic_DNA"/>
</dbReference>
<sequence length="479" mass="54091">MGIKRPLDAEEFPEPSFSLPKPLDYNKKLNLNIDESHISTPIADFPGGAKNALYEFHYDEPLEHDEPDDTYPADREFEPSALFSLGTSSSSEEEDCGEGPTSFWPYLPENDFSIPRRPTERFQNPYISLLYGPPRKEVPVGPDYQAQIPTCDPSASQKELPLMGTRIISMPDTNDLTLDGLGRAACICLDTGSMRCVQQHVKEARGKLLDSVGPENFVKLGLDEMGEEVARKWGQDEERAFHEIVLSNRVVFWEHLRAEFPARTMREFVSYYFNVFMLRRRAAQNRSFVLEIDSDDDEGREEDLDSVYNDEARGQNGECYFFCGGEEGDVAGSTVKSLGDGDLDASWMDEFWAEPGKVDGDNKAGKQENSCGADVDVEKKDGFGRENEAARRDDEKVHDEPEFEHVERIQLIDDVFLILATKVRRRRSGAGRVVRSPTATATPSLRPAARALVVVTCDQCQMNVLYCRPQRRFVWGAWV</sequence>
<keyword evidence="3" id="KW-1185">Reference proteome</keyword>
<evidence type="ECO:0000313" key="3">
    <source>
        <dbReference type="Proteomes" id="UP001153555"/>
    </source>
</evidence>
<dbReference type="PANTHER" id="PTHR46872:SF5">
    <property type="entry name" value="MYB-LIKE DOMAIN-CONTAINING PROTEIN"/>
    <property type="match status" value="1"/>
</dbReference>
<evidence type="ECO:0000313" key="2">
    <source>
        <dbReference type="EMBL" id="CAA0833057.1"/>
    </source>
</evidence>
<feature type="region of interest" description="Disordered" evidence="1">
    <location>
        <begin position="1"/>
        <end position="21"/>
    </location>
</feature>
<reference evidence="2" key="1">
    <citation type="submission" date="2019-12" db="EMBL/GenBank/DDBJ databases">
        <authorList>
            <person name="Scholes J."/>
        </authorList>
    </citation>
    <scope>NUCLEOTIDE SEQUENCE</scope>
</reference>
<proteinExistence type="predicted"/>